<dbReference type="PANTHER" id="PTHR46586:SF3">
    <property type="entry name" value="ANKYRIN REPEAT-CONTAINING PROTEIN"/>
    <property type="match status" value="1"/>
</dbReference>
<protein>
    <submittedName>
        <fullName evidence="1">Uncharacterized protein</fullName>
    </submittedName>
</protein>
<evidence type="ECO:0000313" key="2">
    <source>
        <dbReference type="Proteomes" id="UP000243217"/>
    </source>
</evidence>
<gene>
    <name evidence="1" type="ORF">THRCLA_01009</name>
</gene>
<sequence length="161" mass="17643">MADPLLYLILIISKDGVYASFSLLRDTLWEDCRAMDIAAECGNLDAIKLLHRTSEGCSGNAMTYAAANGYLNMVNSAAGNGEAAIVSYLLTIPIGDHVQDDRISLRSKNGYINFYLFKDDNFFKFLPTGGNPVDRAAENGHNDVIQRLPNYNGTTEVSVLK</sequence>
<dbReference type="PANTHER" id="PTHR46586">
    <property type="entry name" value="ANKYRIN REPEAT-CONTAINING PROTEIN"/>
    <property type="match status" value="1"/>
</dbReference>
<dbReference type="InterPro" id="IPR036770">
    <property type="entry name" value="Ankyrin_rpt-contain_sf"/>
</dbReference>
<name>A0A1W0A9Q8_9STRA</name>
<accession>A0A1W0A9Q8</accession>
<comment type="caution">
    <text evidence="1">The sequence shown here is derived from an EMBL/GenBank/DDBJ whole genome shotgun (WGS) entry which is preliminary data.</text>
</comment>
<keyword evidence="2" id="KW-1185">Reference proteome</keyword>
<dbReference type="InterPro" id="IPR052050">
    <property type="entry name" value="SecEffector_AnkRepeat"/>
</dbReference>
<dbReference type="EMBL" id="JNBS01000287">
    <property type="protein sequence ID" value="OQS06975.1"/>
    <property type="molecule type" value="Genomic_DNA"/>
</dbReference>
<dbReference type="AlphaFoldDB" id="A0A1W0A9Q8"/>
<dbReference type="Gene3D" id="1.25.40.20">
    <property type="entry name" value="Ankyrin repeat-containing domain"/>
    <property type="match status" value="1"/>
</dbReference>
<dbReference type="SUPFAM" id="SSF140860">
    <property type="entry name" value="Pseudo ankyrin repeat-like"/>
    <property type="match status" value="1"/>
</dbReference>
<reference evidence="1 2" key="1">
    <citation type="journal article" date="2014" name="Genome Biol. Evol.">
        <title>The secreted proteins of Achlya hypogyna and Thraustotheca clavata identify the ancestral oomycete secretome and reveal gene acquisitions by horizontal gene transfer.</title>
        <authorList>
            <person name="Misner I."/>
            <person name="Blouin N."/>
            <person name="Leonard G."/>
            <person name="Richards T.A."/>
            <person name="Lane C.E."/>
        </authorList>
    </citation>
    <scope>NUCLEOTIDE SEQUENCE [LARGE SCALE GENOMIC DNA]</scope>
    <source>
        <strain evidence="1 2">ATCC 34112</strain>
    </source>
</reference>
<dbReference type="Proteomes" id="UP000243217">
    <property type="component" value="Unassembled WGS sequence"/>
</dbReference>
<organism evidence="1 2">
    <name type="scientific">Thraustotheca clavata</name>
    <dbReference type="NCBI Taxonomy" id="74557"/>
    <lineage>
        <taxon>Eukaryota</taxon>
        <taxon>Sar</taxon>
        <taxon>Stramenopiles</taxon>
        <taxon>Oomycota</taxon>
        <taxon>Saprolegniomycetes</taxon>
        <taxon>Saprolegniales</taxon>
        <taxon>Achlyaceae</taxon>
        <taxon>Thraustotheca</taxon>
    </lineage>
</organism>
<evidence type="ECO:0000313" key="1">
    <source>
        <dbReference type="EMBL" id="OQS06975.1"/>
    </source>
</evidence>
<proteinExistence type="predicted"/>